<dbReference type="AlphaFoldDB" id="A0A1I7B7R4"/>
<evidence type="ECO:0000313" key="1">
    <source>
        <dbReference type="EMBL" id="SFT83239.1"/>
    </source>
</evidence>
<name>A0A1I7B7R4_9BURK</name>
<protein>
    <submittedName>
        <fullName evidence="1">Uncharacterized protein</fullName>
    </submittedName>
</protein>
<dbReference type="EMBL" id="FPBH01000004">
    <property type="protein sequence ID" value="SFT83239.1"/>
    <property type="molecule type" value="Genomic_DNA"/>
</dbReference>
<dbReference type="Proteomes" id="UP000198844">
    <property type="component" value="Unassembled WGS sequence"/>
</dbReference>
<gene>
    <name evidence="1" type="ORF">SAMN05192563_1004256</name>
</gene>
<accession>A0A1I7B7R4</accession>
<evidence type="ECO:0000313" key="2">
    <source>
        <dbReference type="Proteomes" id="UP000198844"/>
    </source>
</evidence>
<reference evidence="1 2" key="1">
    <citation type="submission" date="2016-10" db="EMBL/GenBank/DDBJ databases">
        <authorList>
            <person name="de Groot N.N."/>
        </authorList>
    </citation>
    <scope>NUCLEOTIDE SEQUENCE [LARGE SCALE GENOMIC DNA]</scope>
    <source>
        <strain evidence="1 2">LMG 27731</strain>
    </source>
</reference>
<organism evidence="1 2">
    <name type="scientific">Paraburkholderia aspalathi</name>
    <dbReference type="NCBI Taxonomy" id="1324617"/>
    <lineage>
        <taxon>Bacteria</taxon>
        <taxon>Pseudomonadati</taxon>
        <taxon>Pseudomonadota</taxon>
        <taxon>Betaproteobacteria</taxon>
        <taxon>Burkholderiales</taxon>
        <taxon>Burkholderiaceae</taxon>
        <taxon>Paraburkholderia</taxon>
    </lineage>
</organism>
<sequence length="85" mass="9974">MPRSCRVRYRLSRKEISIIVINEYAIKNQNQLGRIVLVLERTRAWLQTHPVTAPVPILIIGNWNPEKARKYRLPNLHRPPVALIN</sequence>
<proteinExistence type="predicted"/>